<dbReference type="Proteomes" id="UP001219525">
    <property type="component" value="Unassembled WGS sequence"/>
</dbReference>
<name>A0AAD6YCF1_9AGAR</name>
<evidence type="ECO:0008006" key="3">
    <source>
        <dbReference type="Google" id="ProtNLM"/>
    </source>
</evidence>
<sequence>MSSVPVVFGGLGKVLTPPLATTPSHAKGNLLVIFWWLRTLSICFPVMHYCPVRADFLSGPYHLSAQSLRISTSATPNDLAQCTDFTSLAPEIFTVIWRDLPRKTKSHLLSVSKYWHEQAKAISYLWTDLVFGPKAESNDRKNGLVAASHWLKWSSTKVTKVAEKSAVRNERVGWLKSPLVASEVEGRRRVDALLGTCPALATATEWYDVKSIFSNVPAILPYHSVKGFRVQTDIYEE</sequence>
<protein>
    <recommendedName>
        <fullName evidence="3">F-box domain-containing protein</fullName>
    </recommendedName>
</protein>
<gene>
    <name evidence="1" type="ORF">GGX14DRAFT_395551</name>
</gene>
<proteinExistence type="predicted"/>
<comment type="caution">
    <text evidence="1">The sequence shown here is derived from an EMBL/GenBank/DDBJ whole genome shotgun (WGS) entry which is preliminary data.</text>
</comment>
<evidence type="ECO:0000313" key="1">
    <source>
        <dbReference type="EMBL" id="KAJ7208925.1"/>
    </source>
</evidence>
<reference evidence="1" key="1">
    <citation type="submission" date="2023-03" db="EMBL/GenBank/DDBJ databases">
        <title>Massive genome expansion in bonnet fungi (Mycena s.s.) driven by repeated elements and novel gene families across ecological guilds.</title>
        <authorList>
            <consortium name="Lawrence Berkeley National Laboratory"/>
            <person name="Harder C.B."/>
            <person name="Miyauchi S."/>
            <person name="Viragh M."/>
            <person name="Kuo A."/>
            <person name="Thoen E."/>
            <person name="Andreopoulos B."/>
            <person name="Lu D."/>
            <person name="Skrede I."/>
            <person name="Drula E."/>
            <person name="Henrissat B."/>
            <person name="Morin E."/>
            <person name="Kohler A."/>
            <person name="Barry K."/>
            <person name="LaButti K."/>
            <person name="Morin E."/>
            <person name="Salamov A."/>
            <person name="Lipzen A."/>
            <person name="Mereny Z."/>
            <person name="Hegedus B."/>
            <person name="Baldrian P."/>
            <person name="Stursova M."/>
            <person name="Weitz H."/>
            <person name="Taylor A."/>
            <person name="Grigoriev I.V."/>
            <person name="Nagy L.G."/>
            <person name="Martin F."/>
            <person name="Kauserud H."/>
        </authorList>
    </citation>
    <scope>NUCLEOTIDE SEQUENCE</scope>
    <source>
        <strain evidence="1">9144</strain>
    </source>
</reference>
<organism evidence="1 2">
    <name type="scientific">Mycena pura</name>
    <dbReference type="NCBI Taxonomy" id="153505"/>
    <lineage>
        <taxon>Eukaryota</taxon>
        <taxon>Fungi</taxon>
        <taxon>Dikarya</taxon>
        <taxon>Basidiomycota</taxon>
        <taxon>Agaricomycotina</taxon>
        <taxon>Agaricomycetes</taxon>
        <taxon>Agaricomycetidae</taxon>
        <taxon>Agaricales</taxon>
        <taxon>Marasmiineae</taxon>
        <taxon>Mycenaceae</taxon>
        <taxon>Mycena</taxon>
    </lineage>
</organism>
<dbReference type="InterPro" id="IPR036047">
    <property type="entry name" value="F-box-like_dom_sf"/>
</dbReference>
<dbReference type="AlphaFoldDB" id="A0AAD6YCF1"/>
<dbReference type="EMBL" id="JARJCW010000032">
    <property type="protein sequence ID" value="KAJ7208925.1"/>
    <property type="molecule type" value="Genomic_DNA"/>
</dbReference>
<evidence type="ECO:0000313" key="2">
    <source>
        <dbReference type="Proteomes" id="UP001219525"/>
    </source>
</evidence>
<accession>A0AAD6YCF1</accession>
<keyword evidence="2" id="KW-1185">Reference proteome</keyword>
<dbReference type="SUPFAM" id="SSF81383">
    <property type="entry name" value="F-box domain"/>
    <property type="match status" value="1"/>
</dbReference>